<evidence type="ECO:0000256" key="1">
    <source>
        <dbReference type="SAM" id="SignalP"/>
    </source>
</evidence>
<dbReference type="EMBL" id="JAQGEF010000033">
    <property type="protein sequence ID" value="MDA3616537.1"/>
    <property type="molecule type" value="Genomic_DNA"/>
</dbReference>
<sequence>MKKQILLIVLSTIMSSIFFKSYSQTLSTVTTAGNTTYQGVTFWGTFDPVIQNIPANITNSLGLVVSGLLTSPYNNDSRCFIGTNGGVSTTYGGGLVLKSKSYDADNNPLHDYPIDFMTGIGASKPHMRLHSFGLLNLGEVETQKARAASNEGYKLLVNGAIGAKRVKVTQTTFWPDYVFESNYKLASLSEVEAFIKANKHLPDVPPAAEVEKEGLDVGDTQALLLRKIEELTLYMIELNKKVEAQSQTIQAQHSIIETLKSQLSK</sequence>
<protein>
    <submittedName>
        <fullName evidence="2">Uncharacterized protein</fullName>
    </submittedName>
</protein>
<feature type="signal peptide" evidence="1">
    <location>
        <begin position="1"/>
        <end position="19"/>
    </location>
</feature>
<feature type="chain" id="PRO_5045328187" evidence="1">
    <location>
        <begin position="20"/>
        <end position="265"/>
    </location>
</feature>
<dbReference type="RefSeq" id="WP_407032867.1">
    <property type="nucleotide sequence ID" value="NZ_JAQGEF010000033.1"/>
</dbReference>
<keyword evidence="1" id="KW-0732">Signal</keyword>
<organism evidence="2 3">
    <name type="scientific">Polluticaenibacter yanchengensis</name>
    <dbReference type="NCBI Taxonomy" id="3014562"/>
    <lineage>
        <taxon>Bacteria</taxon>
        <taxon>Pseudomonadati</taxon>
        <taxon>Bacteroidota</taxon>
        <taxon>Chitinophagia</taxon>
        <taxon>Chitinophagales</taxon>
        <taxon>Chitinophagaceae</taxon>
        <taxon>Polluticaenibacter</taxon>
    </lineage>
</organism>
<accession>A0ABT4UNV9</accession>
<comment type="caution">
    <text evidence="2">The sequence shown here is derived from an EMBL/GenBank/DDBJ whole genome shotgun (WGS) entry which is preliminary data.</text>
</comment>
<evidence type="ECO:0000313" key="3">
    <source>
        <dbReference type="Proteomes" id="UP001210231"/>
    </source>
</evidence>
<dbReference type="Proteomes" id="UP001210231">
    <property type="component" value="Unassembled WGS sequence"/>
</dbReference>
<keyword evidence="3" id="KW-1185">Reference proteome</keyword>
<reference evidence="2 3" key="1">
    <citation type="submission" date="2022-12" db="EMBL/GenBank/DDBJ databases">
        <title>Chitinophagaceae gen. sp. nov., a new member of the family Chitinophagaceae, isolated from soil in a chemical factory.</title>
        <authorList>
            <person name="Ke Z."/>
        </authorList>
    </citation>
    <scope>NUCLEOTIDE SEQUENCE [LARGE SCALE GENOMIC DNA]</scope>
    <source>
        <strain evidence="2 3">LY-5</strain>
    </source>
</reference>
<proteinExistence type="predicted"/>
<gene>
    <name evidence="2" type="ORF">O3P16_17125</name>
</gene>
<evidence type="ECO:0000313" key="2">
    <source>
        <dbReference type="EMBL" id="MDA3616537.1"/>
    </source>
</evidence>
<name>A0ABT4UNV9_9BACT</name>